<reference evidence="11 12" key="1">
    <citation type="submission" date="2020-05" db="EMBL/GenBank/DDBJ databases">
        <title>Distinct polysaccharide utilization as determinants for interspecies competition between intestinal Prevotella spp.</title>
        <authorList>
            <person name="Galvez E.J.C."/>
            <person name="Iljazovic A."/>
            <person name="Strowig T."/>
        </authorList>
    </citation>
    <scope>NUCLEOTIDE SEQUENCE [LARGE SCALE GENOMIC DNA]</scope>
    <source>
        <strain evidence="11 12">PROD</strain>
    </source>
</reference>
<comment type="subcellular location">
    <subcellularLocation>
        <location evidence="2">Secreted</location>
    </subcellularLocation>
</comment>
<keyword evidence="4" id="KW-0479">Metal-binding</keyword>
<evidence type="ECO:0000256" key="9">
    <source>
        <dbReference type="SAM" id="SignalP"/>
    </source>
</evidence>
<evidence type="ECO:0000256" key="3">
    <source>
        <dbReference type="ARBA" id="ARBA00022525"/>
    </source>
</evidence>
<sequence length="478" mass="52458">MNRLVLSFMALVAAMAVSARDYYVSPSGSDTGTGSADKPLATLRKAVEKAVAGDIIYLRGGTYRPAEDEIMGWQEGGLYACVYNLTRSGTAARPITIAGYPGEKAVIDLSGIRPEGKRVSGFYVKGDYWRLRDFDITGIQVTITGHTQSENISMRGGSNCIIERVNIHDGMGIGIYFTRGSNNLVLNCDAYNNYDPVSENGKGGNCDGFGFHLNKASYTGNVIRGCRAWRNSDDGIDLISNLAPVVVDSCWAWENGYDANRVSRGDGTGIKAGGYGMGTMKADVDAPRNVIRNSICWANKANGFYANHHLGGNDWHNNSAYQNKYNFYMVNRKAWDEAVDVDGYDHVLTRNVSYSGRRGDYGTIDVERCTLTDNTFLPAVPLRPTDFESLDGSELLRERKADGSLPDISFLRLKPSSAAYGMMAGWQFDHDDITNGIRRVATDKRPRSSKRAYDLRGIPATAGTHGLRVVEGRKYIGR</sequence>
<keyword evidence="12" id="KW-1185">Reference proteome</keyword>
<evidence type="ECO:0000313" key="11">
    <source>
        <dbReference type="EMBL" id="NPE13964.1"/>
    </source>
</evidence>
<evidence type="ECO:0000256" key="1">
    <source>
        <dbReference type="ARBA" id="ARBA00001913"/>
    </source>
</evidence>
<keyword evidence="7 11" id="KW-0456">Lyase</keyword>
<comment type="similarity">
    <text evidence="8">Belongs to the polysaccharide lyase 9 family.</text>
</comment>
<dbReference type="GeneID" id="82157397"/>
<dbReference type="GO" id="GO:0016829">
    <property type="term" value="F:lyase activity"/>
    <property type="evidence" value="ECO:0007669"/>
    <property type="project" value="UniProtKB-KW"/>
</dbReference>
<dbReference type="InterPro" id="IPR012334">
    <property type="entry name" value="Pectin_lyas_fold"/>
</dbReference>
<dbReference type="PANTHER" id="PTHR40088">
    <property type="entry name" value="PECTATE LYASE (EUROFUNG)"/>
    <property type="match status" value="1"/>
</dbReference>
<evidence type="ECO:0000256" key="6">
    <source>
        <dbReference type="ARBA" id="ARBA00022837"/>
    </source>
</evidence>
<dbReference type="PANTHER" id="PTHR40088:SF1">
    <property type="entry name" value="PECTATE LYASE PEL9"/>
    <property type="match status" value="1"/>
</dbReference>
<evidence type="ECO:0000259" key="10">
    <source>
        <dbReference type="Pfam" id="PF22842"/>
    </source>
</evidence>
<proteinExistence type="inferred from homology"/>
<organism evidence="11 12">
    <name type="scientific">Xylanibacter rodentium</name>
    <dbReference type="NCBI Taxonomy" id="2736289"/>
    <lineage>
        <taxon>Bacteria</taxon>
        <taxon>Pseudomonadati</taxon>
        <taxon>Bacteroidota</taxon>
        <taxon>Bacteroidia</taxon>
        <taxon>Bacteroidales</taxon>
        <taxon>Prevotellaceae</taxon>
        <taxon>Xylanibacter</taxon>
    </lineage>
</organism>
<dbReference type="InterPro" id="IPR011050">
    <property type="entry name" value="Pectin_lyase_fold/virulence"/>
</dbReference>
<dbReference type="SMART" id="SM00710">
    <property type="entry name" value="PbH1"/>
    <property type="match status" value="4"/>
</dbReference>
<keyword evidence="3" id="KW-0964">Secreted</keyword>
<dbReference type="EMBL" id="JABKKE010000008">
    <property type="protein sequence ID" value="NPE13964.1"/>
    <property type="molecule type" value="Genomic_DNA"/>
</dbReference>
<evidence type="ECO:0000256" key="2">
    <source>
        <dbReference type="ARBA" id="ARBA00004613"/>
    </source>
</evidence>
<dbReference type="Gene3D" id="2.160.20.10">
    <property type="entry name" value="Single-stranded right-handed beta-helix, Pectin lyase-like"/>
    <property type="match status" value="1"/>
</dbReference>
<gene>
    <name evidence="11" type="ORF">HPS55_06420</name>
</gene>
<accession>A0ABX2AT90</accession>
<dbReference type="SUPFAM" id="SSF51126">
    <property type="entry name" value="Pectin lyase-like"/>
    <property type="match status" value="1"/>
</dbReference>
<protein>
    <submittedName>
        <fullName evidence="11">Pectate lyase</fullName>
    </submittedName>
</protein>
<evidence type="ECO:0000256" key="8">
    <source>
        <dbReference type="ARBA" id="ARBA00038263"/>
    </source>
</evidence>
<evidence type="ECO:0000313" key="12">
    <source>
        <dbReference type="Proteomes" id="UP001193734"/>
    </source>
</evidence>
<dbReference type="InterPro" id="IPR006626">
    <property type="entry name" value="PbH1"/>
</dbReference>
<dbReference type="Pfam" id="PF22842">
    <property type="entry name" value="Pel9A-like_beta_helix"/>
    <property type="match status" value="1"/>
</dbReference>
<comment type="caution">
    <text evidence="11">The sequence shown here is derived from an EMBL/GenBank/DDBJ whole genome shotgun (WGS) entry which is preliminary data.</text>
</comment>
<dbReference type="InterPro" id="IPR052052">
    <property type="entry name" value="Polysaccharide_Lyase_9"/>
</dbReference>
<dbReference type="InterPro" id="IPR053868">
    <property type="entry name" value="Pel9A-like_beta_helix"/>
</dbReference>
<feature type="chain" id="PRO_5045775423" evidence="9">
    <location>
        <begin position="20"/>
        <end position="478"/>
    </location>
</feature>
<evidence type="ECO:0000256" key="5">
    <source>
        <dbReference type="ARBA" id="ARBA00022729"/>
    </source>
</evidence>
<feature type="domain" description="Pel9A-like right handed beta-helix region" evidence="10">
    <location>
        <begin position="18"/>
        <end position="360"/>
    </location>
</feature>
<keyword evidence="6" id="KW-0106">Calcium</keyword>
<evidence type="ECO:0000256" key="7">
    <source>
        <dbReference type="ARBA" id="ARBA00023239"/>
    </source>
</evidence>
<keyword evidence="5 9" id="KW-0732">Signal</keyword>
<name>A0ABX2AT90_9BACT</name>
<comment type="cofactor">
    <cofactor evidence="1">
        <name>Ca(2+)</name>
        <dbReference type="ChEBI" id="CHEBI:29108"/>
    </cofactor>
</comment>
<dbReference type="RefSeq" id="WP_172174570.1">
    <property type="nucleotide sequence ID" value="NZ_CASGIA010000005.1"/>
</dbReference>
<feature type="signal peptide" evidence="9">
    <location>
        <begin position="1"/>
        <end position="19"/>
    </location>
</feature>
<dbReference type="Proteomes" id="UP001193734">
    <property type="component" value="Unassembled WGS sequence"/>
</dbReference>
<evidence type="ECO:0000256" key="4">
    <source>
        <dbReference type="ARBA" id="ARBA00022723"/>
    </source>
</evidence>